<reference evidence="16" key="2">
    <citation type="journal article" date="2023" name="IMA Fungus">
        <title>Comparative genomic study of the Penicillium genus elucidates a diverse pangenome and 15 lateral gene transfer events.</title>
        <authorList>
            <person name="Petersen C."/>
            <person name="Sorensen T."/>
            <person name="Nielsen M.R."/>
            <person name="Sondergaard T.E."/>
            <person name="Sorensen J.L."/>
            <person name="Fitzpatrick D.A."/>
            <person name="Frisvad J.C."/>
            <person name="Nielsen K.L."/>
        </authorList>
    </citation>
    <scope>NUCLEOTIDE SEQUENCE</scope>
    <source>
        <strain evidence="16">IBT 34128</strain>
    </source>
</reference>
<dbReference type="Proteomes" id="UP001141434">
    <property type="component" value="Unassembled WGS sequence"/>
</dbReference>
<evidence type="ECO:0000256" key="2">
    <source>
        <dbReference type="ARBA" id="ARBA00008337"/>
    </source>
</evidence>
<evidence type="ECO:0000256" key="13">
    <source>
        <dbReference type="PROSITE-ProRule" id="PRU01087"/>
    </source>
</evidence>
<evidence type="ECO:0000256" key="12">
    <source>
        <dbReference type="ARBA" id="ARBA00023235"/>
    </source>
</evidence>
<evidence type="ECO:0000256" key="3">
    <source>
        <dbReference type="ARBA" id="ARBA00022516"/>
    </source>
</evidence>
<dbReference type="GO" id="GO:0016126">
    <property type="term" value="P:sterol biosynthetic process"/>
    <property type="evidence" value="ECO:0007669"/>
    <property type="project" value="UniProtKB-KW"/>
</dbReference>
<dbReference type="GO" id="GO:0004769">
    <property type="term" value="F:steroid Delta-isomerase activity"/>
    <property type="evidence" value="ECO:0007669"/>
    <property type="project" value="TreeGrafter"/>
</dbReference>
<keyword evidence="10" id="KW-1207">Sterol metabolism</keyword>
<accession>A0A9W9JTW3</accession>
<dbReference type="GO" id="GO:0016020">
    <property type="term" value="C:membrane"/>
    <property type="evidence" value="ECO:0007669"/>
    <property type="project" value="UniProtKB-SubCell"/>
</dbReference>
<evidence type="ECO:0000256" key="11">
    <source>
        <dbReference type="ARBA" id="ARBA00023221"/>
    </source>
</evidence>
<reference evidence="16" key="1">
    <citation type="submission" date="2022-11" db="EMBL/GenBank/DDBJ databases">
        <authorList>
            <person name="Petersen C."/>
        </authorList>
    </citation>
    <scope>NUCLEOTIDE SEQUENCE</scope>
    <source>
        <strain evidence="16">IBT 34128</strain>
    </source>
</reference>
<evidence type="ECO:0000256" key="7">
    <source>
        <dbReference type="ARBA" id="ARBA00023011"/>
    </source>
</evidence>
<feature type="transmembrane region" description="Helical" evidence="14">
    <location>
        <begin position="32"/>
        <end position="51"/>
    </location>
</feature>
<evidence type="ECO:0000256" key="1">
    <source>
        <dbReference type="ARBA" id="ARBA00004141"/>
    </source>
</evidence>
<dbReference type="PROSITE" id="PS51751">
    <property type="entry name" value="EXPERA"/>
    <property type="match status" value="1"/>
</dbReference>
<dbReference type="GO" id="GO:0000247">
    <property type="term" value="F:C-8 sterol isomerase activity"/>
    <property type="evidence" value="ECO:0007669"/>
    <property type="project" value="TreeGrafter"/>
</dbReference>
<keyword evidence="5" id="KW-0752">Steroid biosynthesis</keyword>
<comment type="subcellular location">
    <subcellularLocation>
        <location evidence="1">Membrane</location>
        <topology evidence="1">Multi-pass membrane protein</topology>
    </subcellularLocation>
</comment>
<organism evidence="16 17">
    <name type="scientific">Penicillium alfredii</name>
    <dbReference type="NCBI Taxonomy" id="1506179"/>
    <lineage>
        <taxon>Eukaryota</taxon>
        <taxon>Fungi</taxon>
        <taxon>Dikarya</taxon>
        <taxon>Ascomycota</taxon>
        <taxon>Pezizomycotina</taxon>
        <taxon>Eurotiomycetes</taxon>
        <taxon>Eurotiomycetidae</taxon>
        <taxon>Eurotiales</taxon>
        <taxon>Aspergillaceae</taxon>
        <taxon>Penicillium</taxon>
    </lineage>
</organism>
<dbReference type="GeneID" id="81399438"/>
<dbReference type="EMBL" id="JAPMSZ010000012">
    <property type="protein sequence ID" value="KAJ5081480.1"/>
    <property type="molecule type" value="Genomic_DNA"/>
</dbReference>
<dbReference type="RefSeq" id="XP_056506767.1">
    <property type="nucleotide sequence ID" value="XM_056660269.1"/>
</dbReference>
<dbReference type="GO" id="GO:0047750">
    <property type="term" value="F:cholestenol delta-isomerase activity"/>
    <property type="evidence" value="ECO:0007669"/>
    <property type="project" value="InterPro"/>
</dbReference>
<feature type="transmembrane region" description="Helical" evidence="14">
    <location>
        <begin position="116"/>
        <end position="140"/>
    </location>
</feature>
<gene>
    <name evidence="16" type="ORF">NUU61_009744</name>
</gene>
<dbReference type="GO" id="GO:0005783">
    <property type="term" value="C:endoplasmic reticulum"/>
    <property type="evidence" value="ECO:0007669"/>
    <property type="project" value="TreeGrafter"/>
</dbReference>
<keyword evidence="12" id="KW-0413">Isomerase</keyword>
<keyword evidence="4 13" id="KW-0812">Transmembrane</keyword>
<dbReference type="OrthoDB" id="58557at2759"/>
<dbReference type="InterPro" id="IPR007905">
    <property type="entry name" value="EBP"/>
</dbReference>
<evidence type="ECO:0000256" key="5">
    <source>
        <dbReference type="ARBA" id="ARBA00022955"/>
    </source>
</evidence>
<dbReference type="PANTHER" id="PTHR14207:SF0">
    <property type="entry name" value="3-BETA-HYDROXYSTEROID-DELTA(8),DELTA(7)-ISOMERASE"/>
    <property type="match status" value="1"/>
</dbReference>
<feature type="transmembrane region" description="Helical" evidence="14">
    <location>
        <begin position="188"/>
        <end position="208"/>
    </location>
</feature>
<comment type="caution">
    <text evidence="16">The sequence shown here is derived from an EMBL/GenBank/DDBJ whole genome shotgun (WGS) entry which is preliminary data.</text>
</comment>
<evidence type="ECO:0000313" key="17">
    <source>
        <dbReference type="Proteomes" id="UP001141434"/>
    </source>
</evidence>
<keyword evidence="7" id="KW-0756">Sterol biosynthesis</keyword>
<evidence type="ECO:0000256" key="6">
    <source>
        <dbReference type="ARBA" id="ARBA00022989"/>
    </source>
</evidence>
<evidence type="ECO:0000256" key="4">
    <source>
        <dbReference type="ARBA" id="ARBA00022692"/>
    </source>
</evidence>
<evidence type="ECO:0000256" key="14">
    <source>
        <dbReference type="SAM" id="Phobius"/>
    </source>
</evidence>
<feature type="domain" description="EXPERA" evidence="15">
    <location>
        <begin position="61"/>
        <end position="207"/>
    </location>
</feature>
<evidence type="ECO:0000256" key="10">
    <source>
        <dbReference type="ARBA" id="ARBA00023166"/>
    </source>
</evidence>
<feature type="transmembrane region" description="Helical" evidence="14">
    <location>
        <begin position="152"/>
        <end position="176"/>
    </location>
</feature>
<keyword evidence="9 13" id="KW-0472">Membrane</keyword>
<dbReference type="AlphaFoldDB" id="A0A9W9JTW3"/>
<evidence type="ECO:0000313" key="16">
    <source>
        <dbReference type="EMBL" id="KAJ5081480.1"/>
    </source>
</evidence>
<keyword evidence="17" id="KW-1185">Reference proteome</keyword>
<evidence type="ECO:0000259" key="15">
    <source>
        <dbReference type="PROSITE" id="PS51751"/>
    </source>
</evidence>
<dbReference type="InterPro" id="IPR033118">
    <property type="entry name" value="EXPERA"/>
</dbReference>
<proteinExistence type="inferred from homology"/>
<feature type="transmembrane region" description="Helical" evidence="14">
    <location>
        <begin position="63"/>
        <end position="85"/>
    </location>
</feature>
<sequence length="241" mass="27599">MSSPIGLPVHPYYPLNLEIGGYLANEWKSWDLVSIFVTGCTIIFLASYLLVMRVQPKISTNDLLTLKWFALCGCIHLFFEGYYVYNFRHMPGMQDLFGQLWKEYSLSDSRYLSQDAFVLCMEVVTAVCWGPLSFALAFMITTQHPLRYPLQVVVSLGQLYGNVLYYGTCLFDHYIFDVSYSRPEASVFWGYFVFLNAFWIVIPSLLVYTSLSMGKRAFEALAKSEESLRQTDSASKIAKSE</sequence>
<evidence type="ECO:0000256" key="8">
    <source>
        <dbReference type="ARBA" id="ARBA00023098"/>
    </source>
</evidence>
<keyword evidence="6 13" id="KW-1133">Transmembrane helix</keyword>
<keyword evidence="11" id="KW-0753">Steroid metabolism</keyword>
<comment type="similarity">
    <text evidence="2">Belongs to the EBP family.</text>
</comment>
<evidence type="ECO:0000256" key="9">
    <source>
        <dbReference type="ARBA" id="ARBA00023136"/>
    </source>
</evidence>
<keyword evidence="8" id="KW-0443">Lipid metabolism</keyword>
<dbReference type="PANTHER" id="PTHR14207">
    <property type="entry name" value="STEROL ISOMERASE"/>
    <property type="match status" value="1"/>
</dbReference>
<keyword evidence="3" id="KW-0444">Lipid biosynthesis</keyword>
<name>A0A9W9JTW3_9EURO</name>
<dbReference type="Pfam" id="PF05241">
    <property type="entry name" value="EBP"/>
    <property type="match status" value="1"/>
</dbReference>
<protein>
    <recommendedName>
        <fullName evidence="15">EXPERA domain-containing protein</fullName>
    </recommendedName>
</protein>